<reference evidence="1 2" key="1">
    <citation type="journal article" date="2023" name="G3 (Bethesda)">
        <title>A chromosome-length genome assembly and annotation of blackberry (Rubus argutus, cv. 'Hillquist').</title>
        <authorList>
            <person name="Bruna T."/>
            <person name="Aryal R."/>
            <person name="Dudchenko O."/>
            <person name="Sargent D.J."/>
            <person name="Mead D."/>
            <person name="Buti M."/>
            <person name="Cavallini A."/>
            <person name="Hytonen T."/>
            <person name="Andres J."/>
            <person name="Pham M."/>
            <person name="Weisz D."/>
            <person name="Mascagni F."/>
            <person name="Usai G."/>
            <person name="Natali L."/>
            <person name="Bassil N."/>
            <person name="Fernandez G.E."/>
            <person name="Lomsadze A."/>
            <person name="Armour M."/>
            <person name="Olukolu B."/>
            <person name="Poorten T."/>
            <person name="Britton C."/>
            <person name="Davik J."/>
            <person name="Ashrafi H."/>
            <person name="Aiden E.L."/>
            <person name="Borodovsky M."/>
            <person name="Worthington M."/>
        </authorList>
    </citation>
    <scope>NUCLEOTIDE SEQUENCE [LARGE SCALE GENOMIC DNA]</scope>
    <source>
        <strain evidence="1">PI 553951</strain>
    </source>
</reference>
<dbReference type="Proteomes" id="UP001457282">
    <property type="component" value="Unassembled WGS sequence"/>
</dbReference>
<organism evidence="1 2">
    <name type="scientific">Rubus argutus</name>
    <name type="common">Southern blackberry</name>
    <dbReference type="NCBI Taxonomy" id="59490"/>
    <lineage>
        <taxon>Eukaryota</taxon>
        <taxon>Viridiplantae</taxon>
        <taxon>Streptophyta</taxon>
        <taxon>Embryophyta</taxon>
        <taxon>Tracheophyta</taxon>
        <taxon>Spermatophyta</taxon>
        <taxon>Magnoliopsida</taxon>
        <taxon>eudicotyledons</taxon>
        <taxon>Gunneridae</taxon>
        <taxon>Pentapetalae</taxon>
        <taxon>rosids</taxon>
        <taxon>fabids</taxon>
        <taxon>Rosales</taxon>
        <taxon>Rosaceae</taxon>
        <taxon>Rosoideae</taxon>
        <taxon>Rosoideae incertae sedis</taxon>
        <taxon>Rubus</taxon>
    </lineage>
</organism>
<sequence>MTPLVDQAFAQIRLIFVLESWIRARPLRHGTTCPRSSPWSPPPPQSASLSTAINYLINPDLRHEICANLFSSILGVNPAQSSLLLTETLFTLPSIQRFVDELIFEDVLLRDDLAAILIE</sequence>
<name>A0AAW1XND6_RUBAR</name>
<protein>
    <submittedName>
        <fullName evidence="1">Uncharacterized protein</fullName>
    </submittedName>
</protein>
<keyword evidence="2" id="KW-1185">Reference proteome</keyword>
<dbReference type="AlphaFoldDB" id="A0AAW1XND6"/>
<gene>
    <name evidence="1" type="ORF">M0R45_014836</name>
</gene>
<proteinExistence type="predicted"/>
<evidence type="ECO:0000313" key="1">
    <source>
        <dbReference type="EMBL" id="KAK9938077.1"/>
    </source>
</evidence>
<evidence type="ECO:0000313" key="2">
    <source>
        <dbReference type="Proteomes" id="UP001457282"/>
    </source>
</evidence>
<dbReference type="SUPFAM" id="SSF53067">
    <property type="entry name" value="Actin-like ATPase domain"/>
    <property type="match status" value="1"/>
</dbReference>
<dbReference type="InterPro" id="IPR043129">
    <property type="entry name" value="ATPase_NBD"/>
</dbReference>
<dbReference type="EMBL" id="JBEDUW010000003">
    <property type="protein sequence ID" value="KAK9938077.1"/>
    <property type="molecule type" value="Genomic_DNA"/>
</dbReference>
<comment type="caution">
    <text evidence="1">The sequence shown here is derived from an EMBL/GenBank/DDBJ whole genome shotgun (WGS) entry which is preliminary data.</text>
</comment>
<accession>A0AAW1XND6</accession>